<feature type="transmembrane region" description="Helical" evidence="8">
    <location>
        <begin position="375"/>
        <end position="394"/>
    </location>
</feature>
<keyword evidence="2" id="KW-1003">Cell membrane</keyword>
<dbReference type="InterPro" id="IPR050297">
    <property type="entry name" value="LipidA_mod_glycosyltrf_83"/>
</dbReference>
<keyword evidence="10" id="KW-1185">Reference proteome</keyword>
<feature type="transmembrane region" description="Helical" evidence="8">
    <location>
        <begin position="108"/>
        <end position="128"/>
    </location>
</feature>
<dbReference type="RefSeq" id="WP_183591764.1">
    <property type="nucleotide sequence ID" value="NZ_JACHWR010000001.1"/>
</dbReference>
<evidence type="ECO:0000256" key="3">
    <source>
        <dbReference type="ARBA" id="ARBA00022676"/>
    </source>
</evidence>
<keyword evidence="3" id="KW-0328">Glycosyltransferase</keyword>
<evidence type="ECO:0000256" key="1">
    <source>
        <dbReference type="ARBA" id="ARBA00004651"/>
    </source>
</evidence>
<dbReference type="Proteomes" id="UP000589626">
    <property type="component" value="Unassembled WGS sequence"/>
</dbReference>
<comment type="subcellular location">
    <subcellularLocation>
        <location evidence="1">Cell membrane</location>
        <topology evidence="1">Multi-pass membrane protein</topology>
    </subcellularLocation>
</comment>
<feature type="transmembrane region" description="Helical" evidence="8">
    <location>
        <begin position="314"/>
        <end position="333"/>
    </location>
</feature>
<feature type="transmembrane region" description="Helical" evidence="8">
    <location>
        <begin position="135"/>
        <end position="153"/>
    </location>
</feature>
<accession>A0A7W4Z0I1</accession>
<evidence type="ECO:0000256" key="4">
    <source>
        <dbReference type="ARBA" id="ARBA00022679"/>
    </source>
</evidence>
<feature type="transmembrane region" description="Helical" evidence="8">
    <location>
        <begin position="345"/>
        <end position="368"/>
    </location>
</feature>
<feature type="transmembrane region" description="Helical" evidence="8">
    <location>
        <begin position="225"/>
        <end position="244"/>
    </location>
</feature>
<reference evidence="9 10" key="1">
    <citation type="submission" date="2020-08" db="EMBL/GenBank/DDBJ databases">
        <title>Sequencing the genomes of 1000 actinobacteria strains.</title>
        <authorList>
            <person name="Klenk H.-P."/>
        </authorList>
    </citation>
    <scope>NUCLEOTIDE SEQUENCE [LARGE SCALE GENOMIC DNA]</scope>
    <source>
        <strain evidence="9 10">DSM 105498</strain>
    </source>
</reference>
<feature type="transmembrane region" description="Helical" evidence="8">
    <location>
        <begin position="15"/>
        <end position="36"/>
    </location>
</feature>
<sequence length="525" mass="55056">MPVIRDRVVHAGPRLRAVAVTIAPALPAALIAWVVAASALRPDHALTGVHSYAGTGYDDGVYLGAAVRLLHGSLPWLDFDLLHPPGAVWLGLPFAALGELTEASTGLAAARIATVVVAGLNTVLAGYVVRSRGPLAVFVAATLLALMPTSYGATQTLLLEPYLVLLSLAGLVLLARADGRPASGARLVAAGALVGAATSVKVFGVLVALGVLLALLPRGRAMRDWSIGVLAGGALLTLPLVLAAPGRAVRDIVLVNLFRDDLDRGVGLADRLPVVLGLSALPDPAASARAVVVLIAVVLVVAAGVVVELRRGRLTRLHTATVVVAVVAFAGMLQPRQFFDHYAYFLVALLVLPVALGVAAVVDALAVVVRRARPALAVVAALVVAAVLLVPGALARSADYTAESADPGPLIRRYVPSGSCVATDLPTVVLVADRMGAPRSCDVPLDPYGVWFAENDYVPAHTPPPYRPAFVDRWREWFERADYVVLSVELSDFVPWTPDLIAWFEDHYVLVGSGPRTFVYVRLPA</sequence>
<keyword evidence="4 9" id="KW-0808">Transferase</keyword>
<feature type="transmembrane region" description="Helical" evidence="8">
    <location>
        <begin position="187"/>
        <end position="213"/>
    </location>
</feature>
<keyword evidence="6 8" id="KW-1133">Transmembrane helix</keyword>
<evidence type="ECO:0000256" key="5">
    <source>
        <dbReference type="ARBA" id="ARBA00022692"/>
    </source>
</evidence>
<protein>
    <submittedName>
        <fullName evidence="9">4-amino-4-deoxy-L-arabinose transferase-like glycosyltransferase</fullName>
    </submittedName>
</protein>
<keyword evidence="5 8" id="KW-0812">Transmembrane</keyword>
<evidence type="ECO:0000313" key="10">
    <source>
        <dbReference type="Proteomes" id="UP000589626"/>
    </source>
</evidence>
<evidence type="ECO:0000256" key="2">
    <source>
        <dbReference type="ARBA" id="ARBA00022475"/>
    </source>
</evidence>
<feature type="transmembrane region" description="Helical" evidence="8">
    <location>
        <begin position="288"/>
        <end position="307"/>
    </location>
</feature>
<dbReference type="EMBL" id="JACHWR010000001">
    <property type="protein sequence ID" value="MBB3041913.1"/>
    <property type="molecule type" value="Genomic_DNA"/>
</dbReference>
<dbReference type="PANTHER" id="PTHR33908">
    <property type="entry name" value="MANNOSYLTRANSFERASE YKCB-RELATED"/>
    <property type="match status" value="1"/>
</dbReference>
<evidence type="ECO:0000313" key="9">
    <source>
        <dbReference type="EMBL" id="MBB3041913.1"/>
    </source>
</evidence>
<organism evidence="9 10">
    <name type="scientific">Nocardioides soli</name>
    <dbReference type="NCBI Taxonomy" id="1036020"/>
    <lineage>
        <taxon>Bacteria</taxon>
        <taxon>Bacillati</taxon>
        <taxon>Actinomycetota</taxon>
        <taxon>Actinomycetes</taxon>
        <taxon>Propionibacteriales</taxon>
        <taxon>Nocardioidaceae</taxon>
        <taxon>Nocardioides</taxon>
    </lineage>
</organism>
<evidence type="ECO:0000256" key="6">
    <source>
        <dbReference type="ARBA" id="ARBA00022989"/>
    </source>
</evidence>
<name>A0A7W4Z0I1_9ACTN</name>
<gene>
    <name evidence="9" type="ORF">FHU40_001714</name>
</gene>
<dbReference type="PANTHER" id="PTHR33908:SF11">
    <property type="entry name" value="MEMBRANE PROTEIN"/>
    <property type="match status" value="1"/>
</dbReference>
<dbReference type="AlphaFoldDB" id="A0A7W4Z0I1"/>
<evidence type="ECO:0000256" key="8">
    <source>
        <dbReference type="SAM" id="Phobius"/>
    </source>
</evidence>
<dbReference type="GO" id="GO:0016763">
    <property type="term" value="F:pentosyltransferase activity"/>
    <property type="evidence" value="ECO:0007669"/>
    <property type="project" value="TreeGrafter"/>
</dbReference>
<proteinExistence type="predicted"/>
<comment type="caution">
    <text evidence="9">The sequence shown here is derived from an EMBL/GenBank/DDBJ whole genome shotgun (WGS) entry which is preliminary data.</text>
</comment>
<keyword evidence="7 8" id="KW-0472">Membrane</keyword>
<evidence type="ECO:0000256" key="7">
    <source>
        <dbReference type="ARBA" id="ARBA00023136"/>
    </source>
</evidence>
<dbReference type="GO" id="GO:0005886">
    <property type="term" value="C:plasma membrane"/>
    <property type="evidence" value="ECO:0007669"/>
    <property type="project" value="UniProtKB-SubCell"/>
</dbReference>
<dbReference type="GO" id="GO:0009103">
    <property type="term" value="P:lipopolysaccharide biosynthetic process"/>
    <property type="evidence" value="ECO:0007669"/>
    <property type="project" value="UniProtKB-ARBA"/>
</dbReference>